<protein>
    <recommendedName>
        <fullName evidence="2">VanZ-like domain-containing protein</fullName>
    </recommendedName>
</protein>
<comment type="caution">
    <text evidence="3">The sequence shown here is derived from an EMBL/GenBank/DDBJ whole genome shotgun (WGS) entry which is preliminary data.</text>
</comment>
<dbReference type="EMBL" id="ARXV01000017">
    <property type="protein sequence ID" value="KGD63469.1"/>
    <property type="molecule type" value="Genomic_DNA"/>
</dbReference>
<evidence type="ECO:0000256" key="1">
    <source>
        <dbReference type="SAM" id="Phobius"/>
    </source>
</evidence>
<proteinExistence type="predicted"/>
<dbReference type="AlphaFoldDB" id="A0A095SGJ5"/>
<dbReference type="Pfam" id="PF04892">
    <property type="entry name" value="VanZ"/>
    <property type="match status" value="1"/>
</dbReference>
<feature type="transmembrane region" description="Helical" evidence="1">
    <location>
        <begin position="94"/>
        <end position="111"/>
    </location>
</feature>
<sequence>MSKTWRISLLVFIMLLFVCGAMLPGELRASISKALSLGGVDAYAHVFFCSLIALLLGWVGVSPLVAFVLVMVLGGLIELVQLWIPHRSTTWNDMLDNVIGAFLGLFILWLGRQLLKRECNG</sequence>
<keyword evidence="4" id="KW-1185">Reference proteome</keyword>
<accession>A0A095SGJ5</accession>
<evidence type="ECO:0000259" key="2">
    <source>
        <dbReference type="Pfam" id="PF04892"/>
    </source>
</evidence>
<gene>
    <name evidence="3" type="ORF">Y5S_03278</name>
</gene>
<dbReference type="STRING" id="1177154.Y5S_03278"/>
<keyword evidence="1" id="KW-0812">Transmembrane</keyword>
<feature type="domain" description="VanZ-like" evidence="2">
    <location>
        <begin position="51"/>
        <end position="110"/>
    </location>
</feature>
<evidence type="ECO:0000313" key="4">
    <source>
        <dbReference type="Proteomes" id="UP000029444"/>
    </source>
</evidence>
<dbReference type="PATRIC" id="fig|1177154.3.peg.3317"/>
<dbReference type="InterPro" id="IPR006976">
    <property type="entry name" value="VanZ-like"/>
</dbReference>
<keyword evidence="1" id="KW-0472">Membrane</keyword>
<evidence type="ECO:0000313" key="3">
    <source>
        <dbReference type="EMBL" id="KGD63469.1"/>
    </source>
</evidence>
<keyword evidence="1" id="KW-1133">Transmembrane helix</keyword>
<feature type="transmembrane region" description="Helical" evidence="1">
    <location>
        <begin position="45"/>
        <end position="73"/>
    </location>
</feature>
<dbReference type="eggNOG" id="COG5652">
    <property type="taxonomic scope" value="Bacteria"/>
</dbReference>
<reference evidence="3 4" key="1">
    <citation type="submission" date="2012-09" db="EMBL/GenBank/DDBJ databases">
        <title>Genome Sequence of alkane-degrading Bacterium Alcanivorax sp. 19-m-6.</title>
        <authorList>
            <person name="Lai Q."/>
            <person name="Shao Z."/>
        </authorList>
    </citation>
    <scope>NUCLEOTIDE SEQUENCE [LARGE SCALE GENOMIC DNA]</scope>
    <source>
        <strain evidence="3 4">19-m-6</strain>
    </source>
</reference>
<organism evidence="3 4">
    <name type="scientific">Alcanivorax nanhaiticus</name>
    <dbReference type="NCBI Taxonomy" id="1177154"/>
    <lineage>
        <taxon>Bacteria</taxon>
        <taxon>Pseudomonadati</taxon>
        <taxon>Pseudomonadota</taxon>
        <taxon>Gammaproteobacteria</taxon>
        <taxon>Oceanospirillales</taxon>
        <taxon>Alcanivoracaceae</taxon>
        <taxon>Alcanivorax</taxon>
    </lineage>
</organism>
<dbReference type="Proteomes" id="UP000029444">
    <property type="component" value="Unassembled WGS sequence"/>
</dbReference>
<name>A0A095SGJ5_9GAMM</name>
<dbReference type="RefSeq" id="WP_231552728.1">
    <property type="nucleotide sequence ID" value="NZ_ARXV01000017.1"/>
</dbReference>